<protein>
    <submittedName>
        <fullName evidence="2">Uncharacterized protein</fullName>
    </submittedName>
</protein>
<gene>
    <name evidence="2" type="ORF">SDC9_153274</name>
</gene>
<proteinExistence type="predicted"/>
<dbReference type="EMBL" id="VSSQ01051902">
    <property type="protein sequence ID" value="MPN06020.1"/>
    <property type="molecule type" value="Genomic_DNA"/>
</dbReference>
<reference evidence="2" key="1">
    <citation type="submission" date="2019-08" db="EMBL/GenBank/DDBJ databases">
        <authorList>
            <person name="Kucharzyk K."/>
            <person name="Murdoch R.W."/>
            <person name="Higgins S."/>
            <person name="Loffler F."/>
        </authorList>
    </citation>
    <scope>NUCLEOTIDE SEQUENCE</scope>
</reference>
<organism evidence="2">
    <name type="scientific">bioreactor metagenome</name>
    <dbReference type="NCBI Taxonomy" id="1076179"/>
    <lineage>
        <taxon>unclassified sequences</taxon>
        <taxon>metagenomes</taxon>
        <taxon>ecological metagenomes</taxon>
    </lineage>
</organism>
<evidence type="ECO:0000256" key="1">
    <source>
        <dbReference type="SAM" id="MobiDB-lite"/>
    </source>
</evidence>
<evidence type="ECO:0000313" key="2">
    <source>
        <dbReference type="EMBL" id="MPN06020.1"/>
    </source>
</evidence>
<feature type="region of interest" description="Disordered" evidence="1">
    <location>
        <begin position="23"/>
        <end position="55"/>
    </location>
</feature>
<accession>A0A645EX42</accession>
<dbReference type="AlphaFoldDB" id="A0A645EX42"/>
<comment type="caution">
    <text evidence="2">The sequence shown here is derived from an EMBL/GenBank/DDBJ whole genome shotgun (WGS) entry which is preliminary data.</text>
</comment>
<sequence>MYSLMSMRTMACSSSKRNSARALASSVLPTPVGPRKRNEPVGRFGSEMPARARRTASETALTALVWPIRRLPSRFSISSSLVDSPSSILPTGMPVHALTTSAISALVTSSETIVFFWPAACSALAISFSRAGISP</sequence>
<name>A0A645EX42_9ZZZZ</name>